<organism evidence="2 3">
    <name type="scientific">Pleurodeles waltl</name>
    <name type="common">Iberian ribbed newt</name>
    <dbReference type="NCBI Taxonomy" id="8319"/>
    <lineage>
        <taxon>Eukaryota</taxon>
        <taxon>Metazoa</taxon>
        <taxon>Chordata</taxon>
        <taxon>Craniata</taxon>
        <taxon>Vertebrata</taxon>
        <taxon>Euteleostomi</taxon>
        <taxon>Amphibia</taxon>
        <taxon>Batrachia</taxon>
        <taxon>Caudata</taxon>
        <taxon>Salamandroidea</taxon>
        <taxon>Salamandridae</taxon>
        <taxon>Pleurodelinae</taxon>
        <taxon>Pleurodeles</taxon>
    </lineage>
</organism>
<name>A0AAV7UR59_PLEWA</name>
<dbReference type="AlphaFoldDB" id="A0AAV7UR59"/>
<dbReference type="EMBL" id="JANPWB010000004">
    <property type="protein sequence ID" value="KAJ1191353.1"/>
    <property type="molecule type" value="Genomic_DNA"/>
</dbReference>
<feature type="region of interest" description="Disordered" evidence="1">
    <location>
        <begin position="136"/>
        <end position="190"/>
    </location>
</feature>
<protein>
    <submittedName>
        <fullName evidence="2">Uncharacterized protein</fullName>
    </submittedName>
</protein>
<evidence type="ECO:0000256" key="1">
    <source>
        <dbReference type="SAM" id="MobiDB-lite"/>
    </source>
</evidence>
<sequence length="190" mass="19554">MSSGLDNKHTFIVGRGKNCSALYLIQGHGDRSSLLLGCAVLTCDQSRRGGVDVRVWRLCGDGARLRGTGAGVVAAHRSAQGVAASVLACSLPSSPARGVQVRSSGRVVGRGRGREKVSGAGRTTIKAAGLRRHVGGFPHAQKGGAGAVKARSLKKKEKRRLITVGQAATSAAGTKSELKDNAESSSEDGR</sequence>
<comment type="caution">
    <text evidence="2">The sequence shown here is derived from an EMBL/GenBank/DDBJ whole genome shotgun (WGS) entry which is preliminary data.</text>
</comment>
<proteinExistence type="predicted"/>
<dbReference type="Proteomes" id="UP001066276">
    <property type="component" value="Chromosome 2_2"/>
</dbReference>
<keyword evidence="3" id="KW-1185">Reference proteome</keyword>
<reference evidence="2" key="1">
    <citation type="journal article" date="2022" name="bioRxiv">
        <title>Sequencing and chromosome-scale assembly of the giantPleurodeles waltlgenome.</title>
        <authorList>
            <person name="Brown T."/>
            <person name="Elewa A."/>
            <person name="Iarovenko S."/>
            <person name="Subramanian E."/>
            <person name="Araus A.J."/>
            <person name="Petzold A."/>
            <person name="Susuki M."/>
            <person name="Suzuki K.-i.T."/>
            <person name="Hayashi T."/>
            <person name="Toyoda A."/>
            <person name="Oliveira C."/>
            <person name="Osipova E."/>
            <person name="Leigh N.D."/>
            <person name="Simon A."/>
            <person name="Yun M.H."/>
        </authorList>
    </citation>
    <scope>NUCLEOTIDE SEQUENCE</scope>
    <source>
        <strain evidence="2">20211129_DDA</strain>
        <tissue evidence="2">Liver</tissue>
    </source>
</reference>
<accession>A0AAV7UR59</accession>
<evidence type="ECO:0000313" key="3">
    <source>
        <dbReference type="Proteomes" id="UP001066276"/>
    </source>
</evidence>
<gene>
    <name evidence="2" type="ORF">NDU88_000669</name>
</gene>
<feature type="compositionally biased region" description="Basic residues" evidence="1">
    <location>
        <begin position="151"/>
        <end position="161"/>
    </location>
</feature>
<feature type="compositionally biased region" description="Basic and acidic residues" evidence="1">
    <location>
        <begin position="176"/>
        <end position="190"/>
    </location>
</feature>
<evidence type="ECO:0000313" key="2">
    <source>
        <dbReference type="EMBL" id="KAJ1191353.1"/>
    </source>
</evidence>